<dbReference type="PANTHER" id="PTHR33867:SF1">
    <property type="entry name" value="RIBOSOME MATURATION FACTOR RIMP"/>
    <property type="match status" value="1"/>
</dbReference>
<dbReference type="SUPFAM" id="SSF75420">
    <property type="entry name" value="YhbC-like, N-terminal domain"/>
    <property type="match status" value="1"/>
</dbReference>
<evidence type="ECO:0000256" key="1">
    <source>
        <dbReference type="ARBA" id="ARBA00022490"/>
    </source>
</evidence>
<dbReference type="Gene3D" id="3.30.300.70">
    <property type="entry name" value="RimP-like superfamily, N-terminal"/>
    <property type="match status" value="1"/>
</dbReference>
<dbReference type="InterPro" id="IPR028998">
    <property type="entry name" value="RimP_C"/>
</dbReference>
<dbReference type="InterPro" id="IPR003728">
    <property type="entry name" value="Ribosome_maturation_RimP"/>
</dbReference>
<dbReference type="Pfam" id="PF02576">
    <property type="entry name" value="RimP_N"/>
    <property type="match status" value="1"/>
</dbReference>
<keyword evidence="1" id="KW-0963">Cytoplasm</keyword>
<keyword evidence="2" id="KW-0690">Ribosome biogenesis</keyword>
<sequence length="156" mass="17408">MSLQDSLVELLRPAVENAGFFLEQVLVSNPGNHRIVTCIVDGPKPLNLDEVTVVSRLISELLDESTVIDDAFTLEVTSPGVDRPLTERRHWEKNVTRIIAMVMNDGTALTGRLTELRAGDATFVENIKGRMKTHIIVLADIKRANVEVEFSRKDEN</sequence>
<gene>
    <name evidence="5" type="ORF">UFOPK1795_01155</name>
</gene>
<dbReference type="GO" id="GO:0006412">
    <property type="term" value="P:translation"/>
    <property type="evidence" value="ECO:0007669"/>
    <property type="project" value="TreeGrafter"/>
</dbReference>
<feature type="domain" description="Ribosome maturation factor RimP C-terminal" evidence="4">
    <location>
        <begin position="85"/>
        <end position="150"/>
    </location>
</feature>
<proteinExistence type="inferred from homology"/>
<accession>A0A6J6GH25</accession>
<dbReference type="GO" id="GO:0000028">
    <property type="term" value="P:ribosomal small subunit assembly"/>
    <property type="evidence" value="ECO:0007669"/>
    <property type="project" value="TreeGrafter"/>
</dbReference>
<dbReference type="GO" id="GO:0005829">
    <property type="term" value="C:cytosol"/>
    <property type="evidence" value="ECO:0007669"/>
    <property type="project" value="TreeGrafter"/>
</dbReference>
<dbReference type="PANTHER" id="PTHR33867">
    <property type="entry name" value="RIBOSOME MATURATION FACTOR RIMP"/>
    <property type="match status" value="1"/>
</dbReference>
<evidence type="ECO:0000313" key="5">
    <source>
        <dbReference type="EMBL" id="CAB4600622.1"/>
    </source>
</evidence>
<dbReference type="Pfam" id="PF17384">
    <property type="entry name" value="DUF150_C"/>
    <property type="match status" value="1"/>
</dbReference>
<dbReference type="HAMAP" id="MF_01077">
    <property type="entry name" value="RimP"/>
    <property type="match status" value="1"/>
</dbReference>
<protein>
    <submittedName>
        <fullName evidence="5">Unannotated protein</fullName>
    </submittedName>
</protein>
<dbReference type="InterPro" id="IPR028989">
    <property type="entry name" value="RimP_N"/>
</dbReference>
<reference evidence="5" key="1">
    <citation type="submission" date="2020-05" db="EMBL/GenBank/DDBJ databases">
        <authorList>
            <person name="Chiriac C."/>
            <person name="Salcher M."/>
            <person name="Ghai R."/>
            <person name="Kavagutti S V."/>
        </authorList>
    </citation>
    <scope>NUCLEOTIDE SEQUENCE</scope>
</reference>
<organism evidence="5">
    <name type="scientific">freshwater metagenome</name>
    <dbReference type="NCBI Taxonomy" id="449393"/>
    <lineage>
        <taxon>unclassified sequences</taxon>
        <taxon>metagenomes</taxon>
        <taxon>ecological metagenomes</taxon>
    </lineage>
</organism>
<dbReference type="SUPFAM" id="SSF74942">
    <property type="entry name" value="YhbC-like, C-terminal domain"/>
    <property type="match status" value="1"/>
</dbReference>
<evidence type="ECO:0000259" key="4">
    <source>
        <dbReference type="Pfam" id="PF17384"/>
    </source>
</evidence>
<dbReference type="AlphaFoldDB" id="A0A6J6GH25"/>
<dbReference type="EMBL" id="CAEZUG010000085">
    <property type="protein sequence ID" value="CAB4600622.1"/>
    <property type="molecule type" value="Genomic_DNA"/>
</dbReference>
<evidence type="ECO:0000256" key="2">
    <source>
        <dbReference type="ARBA" id="ARBA00022517"/>
    </source>
</evidence>
<name>A0A6J6GH25_9ZZZZ</name>
<evidence type="ECO:0000259" key="3">
    <source>
        <dbReference type="Pfam" id="PF02576"/>
    </source>
</evidence>
<dbReference type="InterPro" id="IPR035956">
    <property type="entry name" value="RimP_N_sf"/>
</dbReference>
<dbReference type="InterPro" id="IPR036847">
    <property type="entry name" value="RimP_C_sf"/>
</dbReference>
<feature type="domain" description="Ribosome maturation factor RimP N-terminal" evidence="3">
    <location>
        <begin position="10"/>
        <end position="82"/>
    </location>
</feature>